<dbReference type="Pfam" id="PF00560">
    <property type="entry name" value="LRR_1"/>
    <property type="match status" value="8"/>
</dbReference>
<feature type="chain" id="PRO_5020414633" description="Leucine-rich repeat-containing N-terminal plant-type domain-containing protein" evidence="9">
    <location>
        <begin position="28"/>
        <end position="635"/>
    </location>
</feature>
<dbReference type="AlphaFoldDB" id="A0A4S4ET76"/>
<evidence type="ECO:0000256" key="3">
    <source>
        <dbReference type="ARBA" id="ARBA00022692"/>
    </source>
</evidence>
<dbReference type="GO" id="GO:0016020">
    <property type="term" value="C:membrane"/>
    <property type="evidence" value="ECO:0007669"/>
    <property type="project" value="UniProtKB-SubCell"/>
</dbReference>
<evidence type="ECO:0000256" key="8">
    <source>
        <dbReference type="ARBA" id="ARBA00023180"/>
    </source>
</evidence>
<evidence type="ECO:0000256" key="6">
    <source>
        <dbReference type="ARBA" id="ARBA00022989"/>
    </source>
</evidence>
<keyword evidence="2" id="KW-0433">Leucine-rich repeat</keyword>
<keyword evidence="12" id="KW-1185">Reference proteome</keyword>
<dbReference type="Pfam" id="PF08263">
    <property type="entry name" value="LRRNT_2"/>
    <property type="match status" value="1"/>
</dbReference>
<dbReference type="InterPro" id="IPR013210">
    <property type="entry name" value="LRR_N_plant-typ"/>
</dbReference>
<dbReference type="SUPFAM" id="SSF52047">
    <property type="entry name" value="RNI-like"/>
    <property type="match status" value="1"/>
</dbReference>
<keyword evidence="5" id="KW-0677">Repeat</keyword>
<dbReference type="InterPro" id="IPR032675">
    <property type="entry name" value="LRR_dom_sf"/>
</dbReference>
<evidence type="ECO:0000256" key="9">
    <source>
        <dbReference type="SAM" id="SignalP"/>
    </source>
</evidence>
<comment type="caution">
    <text evidence="11">The sequence shown here is derived from an EMBL/GenBank/DDBJ whole genome shotgun (WGS) entry which is preliminary data.</text>
</comment>
<keyword evidence="4 9" id="KW-0732">Signal</keyword>
<proteinExistence type="predicted"/>
<dbReference type="Pfam" id="PF13855">
    <property type="entry name" value="LRR_8"/>
    <property type="match status" value="1"/>
</dbReference>
<dbReference type="InterPro" id="IPR046956">
    <property type="entry name" value="RLP23-like"/>
</dbReference>
<evidence type="ECO:0000256" key="1">
    <source>
        <dbReference type="ARBA" id="ARBA00004479"/>
    </source>
</evidence>
<evidence type="ECO:0000256" key="7">
    <source>
        <dbReference type="ARBA" id="ARBA00023136"/>
    </source>
</evidence>
<reference evidence="11 12" key="1">
    <citation type="journal article" date="2018" name="Proc. Natl. Acad. Sci. U.S.A.">
        <title>Draft genome sequence of Camellia sinensis var. sinensis provides insights into the evolution of the tea genome and tea quality.</title>
        <authorList>
            <person name="Wei C."/>
            <person name="Yang H."/>
            <person name="Wang S."/>
            <person name="Zhao J."/>
            <person name="Liu C."/>
            <person name="Gao L."/>
            <person name="Xia E."/>
            <person name="Lu Y."/>
            <person name="Tai Y."/>
            <person name="She G."/>
            <person name="Sun J."/>
            <person name="Cao H."/>
            <person name="Tong W."/>
            <person name="Gao Q."/>
            <person name="Li Y."/>
            <person name="Deng W."/>
            <person name="Jiang X."/>
            <person name="Wang W."/>
            <person name="Chen Q."/>
            <person name="Zhang S."/>
            <person name="Li H."/>
            <person name="Wu J."/>
            <person name="Wang P."/>
            <person name="Li P."/>
            <person name="Shi C."/>
            <person name="Zheng F."/>
            <person name="Jian J."/>
            <person name="Huang B."/>
            <person name="Shan D."/>
            <person name="Shi M."/>
            <person name="Fang C."/>
            <person name="Yue Y."/>
            <person name="Li F."/>
            <person name="Li D."/>
            <person name="Wei S."/>
            <person name="Han B."/>
            <person name="Jiang C."/>
            <person name="Yin Y."/>
            <person name="Xia T."/>
            <person name="Zhang Z."/>
            <person name="Bennetzen J.L."/>
            <person name="Zhao S."/>
            <person name="Wan X."/>
        </authorList>
    </citation>
    <scope>NUCLEOTIDE SEQUENCE [LARGE SCALE GENOMIC DNA]</scope>
    <source>
        <strain evidence="12">cv. Shuchazao</strain>
        <tissue evidence="11">Leaf</tissue>
    </source>
</reference>
<dbReference type="PANTHER" id="PTHR48061:SF2">
    <property type="entry name" value="RECEPTOR LIKE PROTEIN 30-LIKE"/>
    <property type="match status" value="1"/>
</dbReference>
<evidence type="ECO:0000256" key="2">
    <source>
        <dbReference type="ARBA" id="ARBA00022614"/>
    </source>
</evidence>
<evidence type="ECO:0000256" key="4">
    <source>
        <dbReference type="ARBA" id="ARBA00022729"/>
    </source>
</evidence>
<keyword evidence="6" id="KW-1133">Transmembrane helix</keyword>
<feature type="domain" description="Leucine-rich repeat-containing N-terminal plant-type" evidence="10">
    <location>
        <begin position="31"/>
        <end position="71"/>
    </location>
</feature>
<organism evidence="11 12">
    <name type="scientific">Camellia sinensis var. sinensis</name>
    <name type="common">China tea</name>
    <dbReference type="NCBI Taxonomy" id="542762"/>
    <lineage>
        <taxon>Eukaryota</taxon>
        <taxon>Viridiplantae</taxon>
        <taxon>Streptophyta</taxon>
        <taxon>Embryophyta</taxon>
        <taxon>Tracheophyta</taxon>
        <taxon>Spermatophyta</taxon>
        <taxon>Magnoliopsida</taxon>
        <taxon>eudicotyledons</taxon>
        <taxon>Gunneridae</taxon>
        <taxon>Pentapetalae</taxon>
        <taxon>asterids</taxon>
        <taxon>Ericales</taxon>
        <taxon>Theaceae</taxon>
        <taxon>Camellia</taxon>
    </lineage>
</organism>
<evidence type="ECO:0000256" key="5">
    <source>
        <dbReference type="ARBA" id="ARBA00022737"/>
    </source>
</evidence>
<protein>
    <recommendedName>
        <fullName evidence="10">Leucine-rich repeat-containing N-terminal plant-type domain-containing protein</fullName>
    </recommendedName>
</protein>
<evidence type="ECO:0000313" key="12">
    <source>
        <dbReference type="Proteomes" id="UP000306102"/>
    </source>
</evidence>
<dbReference type="EMBL" id="SDRB02002311">
    <property type="protein sequence ID" value="THG19732.1"/>
    <property type="molecule type" value="Genomic_DNA"/>
</dbReference>
<dbReference type="Proteomes" id="UP000306102">
    <property type="component" value="Unassembled WGS sequence"/>
</dbReference>
<keyword evidence="3" id="KW-0812">Transmembrane</keyword>
<evidence type="ECO:0000313" key="11">
    <source>
        <dbReference type="EMBL" id="THG19732.1"/>
    </source>
</evidence>
<keyword evidence="7" id="KW-0472">Membrane</keyword>
<accession>A0A4S4ET76</accession>
<dbReference type="SUPFAM" id="SSF52058">
    <property type="entry name" value="L domain-like"/>
    <property type="match status" value="1"/>
</dbReference>
<keyword evidence="8" id="KW-0325">Glycoprotein</keyword>
<dbReference type="PANTHER" id="PTHR48061">
    <property type="entry name" value="LEUCINE-RICH REPEAT RECEPTOR PROTEIN KINASE EMS1-LIKE-RELATED"/>
    <property type="match status" value="1"/>
</dbReference>
<feature type="signal peptide" evidence="9">
    <location>
        <begin position="1"/>
        <end position="27"/>
    </location>
</feature>
<evidence type="ECO:0000259" key="10">
    <source>
        <dbReference type="Pfam" id="PF08263"/>
    </source>
</evidence>
<dbReference type="FunFam" id="3.80.10.10:FF:000383">
    <property type="entry name" value="Leucine-rich repeat receptor protein kinase EMS1"/>
    <property type="match status" value="1"/>
</dbReference>
<dbReference type="STRING" id="542762.A0A4S4ET76"/>
<comment type="subcellular location">
    <subcellularLocation>
        <location evidence="1">Membrane</location>
        <topology evidence="1">Single-pass type I membrane protein</topology>
    </subcellularLocation>
</comment>
<sequence length="635" mass="70404">MRIIFITWLFSIAILTILCIRTIPVYSQCLEDQRSLLLQLKNCLKFNRIISDKLVNWTPNSDCCGWKGVTCGQVGLNLNSEFISGGIDQSSSLFSLRFLESLNLANNSFNWKQIPSSFGYLTSLKYLNLANAGFSGQIPIELSHLTRLVTLDLSTMYFTGTQLLQLQNPNLTILLQNLTGLTELRLDGVNISAPGMDWGQAIWSSLTNLRVLSLSNCYLSGPIDSSLLKLQSLSEIHLVSNNLSLPVPEFFVNFTNLIALSLSDSNLYGRFPEKIFQVPTLQTLELSNNIKLQGSLPEFLQNGSLQRIVLSSTNFSGRLPDSIGNLRNLSRIDLSDCNFSGPIPNSMANLSHLVYLDLSSNNFNGPIPSFQMSKNLTYIDLSHNALIGSVPSSYFTGLSNLVNVDLAYNSFNGSIPLSLFSLRSLQKISLSHNQFGGEVVGFLNGSLSPLDTLDLSSNKLEGPIPSYFFDFGRINILSLSFNNFSGTLQLERFQRLQNLGRLDLSYNSLSINASPSNSALSSFPQLGMLTLVSCKLQKFPPLMNQSRMTYLDLSDNQISGEIPNWIWNIGSGTLMYLNLSCNLLVGIQRPHFIPNYLNVLDLHSNLLHGEIPVPPESVIYVDYSGNYFSSSIHPC</sequence>
<dbReference type="PRINTS" id="PR00019">
    <property type="entry name" value="LEURICHRPT"/>
</dbReference>
<gene>
    <name evidence="11" type="ORF">TEA_028284</name>
</gene>
<dbReference type="InterPro" id="IPR001611">
    <property type="entry name" value="Leu-rich_rpt"/>
</dbReference>
<dbReference type="Gene3D" id="3.80.10.10">
    <property type="entry name" value="Ribonuclease Inhibitor"/>
    <property type="match status" value="4"/>
</dbReference>
<name>A0A4S4ET76_CAMSN</name>
<dbReference type="FunFam" id="3.80.10.10:FF:000095">
    <property type="entry name" value="LRR receptor-like serine/threonine-protein kinase GSO1"/>
    <property type="match status" value="1"/>
</dbReference>